<dbReference type="Proteomes" id="UP000799779">
    <property type="component" value="Unassembled WGS sequence"/>
</dbReference>
<gene>
    <name evidence="1" type="ORF">P154DRAFT_222847</name>
</gene>
<dbReference type="AlphaFoldDB" id="A0A6A5X078"/>
<reference evidence="1" key="1">
    <citation type="journal article" date="2020" name="Stud. Mycol.">
        <title>101 Dothideomycetes genomes: a test case for predicting lifestyles and emergence of pathogens.</title>
        <authorList>
            <person name="Haridas S."/>
            <person name="Albert R."/>
            <person name="Binder M."/>
            <person name="Bloem J."/>
            <person name="Labutti K."/>
            <person name="Salamov A."/>
            <person name="Andreopoulos B."/>
            <person name="Baker S."/>
            <person name="Barry K."/>
            <person name="Bills G."/>
            <person name="Bluhm B."/>
            <person name="Cannon C."/>
            <person name="Castanera R."/>
            <person name="Culley D."/>
            <person name="Daum C."/>
            <person name="Ezra D."/>
            <person name="Gonzalez J."/>
            <person name="Henrissat B."/>
            <person name="Kuo A."/>
            <person name="Liang C."/>
            <person name="Lipzen A."/>
            <person name="Lutzoni F."/>
            <person name="Magnuson J."/>
            <person name="Mondo S."/>
            <person name="Nolan M."/>
            <person name="Ohm R."/>
            <person name="Pangilinan J."/>
            <person name="Park H.-J."/>
            <person name="Ramirez L."/>
            <person name="Alfaro M."/>
            <person name="Sun H."/>
            <person name="Tritt A."/>
            <person name="Yoshinaga Y."/>
            <person name="Zwiers L.-H."/>
            <person name="Turgeon B."/>
            <person name="Goodwin S."/>
            <person name="Spatafora J."/>
            <person name="Crous P."/>
            <person name="Grigoriev I."/>
        </authorList>
    </citation>
    <scope>NUCLEOTIDE SEQUENCE</scope>
    <source>
        <strain evidence="1">CBS 123094</strain>
    </source>
</reference>
<accession>A0A6A5X078</accession>
<sequence length="155" mass="16982">MVLCPPSVAALAHHAPQHGRARSCAPFRFLNALRPPLTGRASVSDHLHAPISRPIPVQHDLGFLGRRPMHNTWNEKSVFSPDDPSVVERPPTTALPIPVNHFMSIRRGGAEVTAICRATSSEQRFVPMSRRVARCMLEAGGTWDQSSKPLLGNTL</sequence>
<proteinExistence type="predicted"/>
<keyword evidence="2" id="KW-1185">Reference proteome</keyword>
<evidence type="ECO:0000313" key="2">
    <source>
        <dbReference type="Proteomes" id="UP000799779"/>
    </source>
</evidence>
<dbReference type="EMBL" id="ML977559">
    <property type="protein sequence ID" value="KAF2006694.1"/>
    <property type="molecule type" value="Genomic_DNA"/>
</dbReference>
<organism evidence="1 2">
    <name type="scientific">Amniculicola lignicola CBS 123094</name>
    <dbReference type="NCBI Taxonomy" id="1392246"/>
    <lineage>
        <taxon>Eukaryota</taxon>
        <taxon>Fungi</taxon>
        <taxon>Dikarya</taxon>
        <taxon>Ascomycota</taxon>
        <taxon>Pezizomycotina</taxon>
        <taxon>Dothideomycetes</taxon>
        <taxon>Pleosporomycetidae</taxon>
        <taxon>Pleosporales</taxon>
        <taxon>Amniculicolaceae</taxon>
        <taxon>Amniculicola</taxon>
    </lineage>
</organism>
<evidence type="ECO:0000313" key="1">
    <source>
        <dbReference type="EMBL" id="KAF2006694.1"/>
    </source>
</evidence>
<protein>
    <submittedName>
        <fullName evidence="1">Uncharacterized protein</fullName>
    </submittedName>
</protein>
<name>A0A6A5X078_9PLEO</name>